<reference evidence="1" key="2">
    <citation type="journal article" date="2015" name="Fish Shellfish Immunol.">
        <title>Early steps in the European eel (Anguilla anguilla)-Vibrio vulnificus interaction in the gills: Role of the RtxA13 toxin.</title>
        <authorList>
            <person name="Callol A."/>
            <person name="Pajuelo D."/>
            <person name="Ebbesson L."/>
            <person name="Teles M."/>
            <person name="MacKenzie S."/>
            <person name="Amaro C."/>
        </authorList>
    </citation>
    <scope>NUCLEOTIDE SEQUENCE</scope>
</reference>
<evidence type="ECO:0000313" key="1">
    <source>
        <dbReference type="EMBL" id="JAH66531.1"/>
    </source>
</evidence>
<accession>A0A0E9ULB5</accession>
<reference evidence="1" key="1">
    <citation type="submission" date="2014-11" db="EMBL/GenBank/DDBJ databases">
        <authorList>
            <person name="Amaro Gonzalez C."/>
        </authorList>
    </citation>
    <scope>NUCLEOTIDE SEQUENCE</scope>
</reference>
<name>A0A0E9ULB5_ANGAN</name>
<sequence length="17" mass="1992">MSVVELDTGFIQYFMVI</sequence>
<dbReference type="AlphaFoldDB" id="A0A0E9ULB5"/>
<organism evidence="1">
    <name type="scientific">Anguilla anguilla</name>
    <name type="common">European freshwater eel</name>
    <name type="synonym">Muraena anguilla</name>
    <dbReference type="NCBI Taxonomy" id="7936"/>
    <lineage>
        <taxon>Eukaryota</taxon>
        <taxon>Metazoa</taxon>
        <taxon>Chordata</taxon>
        <taxon>Craniata</taxon>
        <taxon>Vertebrata</taxon>
        <taxon>Euteleostomi</taxon>
        <taxon>Actinopterygii</taxon>
        <taxon>Neopterygii</taxon>
        <taxon>Teleostei</taxon>
        <taxon>Anguilliformes</taxon>
        <taxon>Anguillidae</taxon>
        <taxon>Anguilla</taxon>
    </lineage>
</organism>
<dbReference type="EMBL" id="GBXM01042046">
    <property type="protein sequence ID" value="JAH66531.1"/>
    <property type="molecule type" value="Transcribed_RNA"/>
</dbReference>
<proteinExistence type="predicted"/>
<protein>
    <submittedName>
        <fullName evidence="1">Uncharacterized protein</fullName>
    </submittedName>
</protein>